<evidence type="ECO:0000256" key="1">
    <source>
        <dbReference type="SAM" id="Phobius"/>
    </source>
</evidence>
<evidence type="ECO:0000313" key="2">
    <source>
        <dbReference type="Proteomes" id="UP000887565"/>
    </source>
</evidence>
<name>A0A915HIK6_ROMCU</name>
<protein>
    <submittedName>
        <fullName evidence="3">Uncharacterized protein</fullName>
    </submittedName>
</protein>
<sequence>MLFGFAAAITRSRRSLVLFGGCAILMFIIGWCLAGALLAMNILMSDACKHDMPFSFLGISQVSSQNYFGNKSIKESNETMANNVDSIGNVKFCIVIICFCRL</sequence>
<feature type="transmembrane region" description="Helical" evidence="1">
    <location>
        <begin position="16"/>
        <end position="44"/>
    </location>
</feature>
<dbReference type="WBParaSite" id="nRc.2.0.1.t01415-RA">
    <property type="protein sequence ID" value="nRc.2.0.1.t01415-RA"/>
    <property type="gene ID" value="nRc.2.0.1.g01415"/>
</dbReference>
<keyword evidence="1" id="KW-0472">Membrane</keyword>
<evidence type="ECO:0000313" key="3">
    <source>
        <dbReference type="WBParaSite" id="nRc.2.0.1.t01415-RA"/>
    </source>
</evidence>
<proteinExistence type="predicted"/>
<reference evidence="3" key="1">
    <citation type="submission" date="2022-11" db="UniProtKB">
        <authorList>
            <consortium name="WormBaseParasite"/>
        </authorList>
    </citation>
    <scope>IDENTIFICATION</scope>
</reference>
<keyword evidence="2" id="KW-1185">Reference proteome</keyword>
<dbReference type="Proteomes" id="UP000887565">
    <property type="component" value="Unplaced"/>
</dbReference>
<dbReference type="AlphaFoldDB" id="A0A915HIK6"/>
<accession>A0A915HIK6</accession>
<organism evidence="2 3">
    <name type="scientific">Romanomermis culicivorax</name>
    <name type="common">Nematode worm</name>
    <dbReference type="NCBI Taxonomy" id="13658"/>
    <lineage>
        <taxon>Eukaryota</taxon>
        <taxon>Metazoa</taxon>
        <taxon>Ecdysozoa</taxon>
        <taxon>Nematoda</taxon>
        <taxon>Enoplea</taxon>
        <taxon>Dorylaimia</taxon>
        <taxon>Mermithida</taxon>
        <taxon>Mermithoidea</taxon>
        <taxon>Mermithidae</taxon>
        <taxon>Romanomermis</taxon>
    </lineage>
</organism>
<keyword evidence="1" id="KW-1133">Transmembrane helix</keyword>
<keyword evidence="1" id="KW-0812">Transmembrane</keyword>